<evidence type="ECO:0000313" key="21">
    <source>
        <dbReference type="Proteomes" id="UP000269276"/>
    </source>
</evidence>
<evidence type="ECO:0000256" key="4">
    <source>
        <dbReference type="ARBA" id="ARBA00012483"/>
    </source>
</evidence>
<organism evidence="20 21">
    <name type="scientific">Hortaea werneckii</name>
    <name type="common">Black yeast</name>
    <name type="synonym">Cladosporium werneckii</name>
    <dbReference type="NCBI Taxonomy" id="91943"/>
    <lineage>
        <taxon>Eukaryota</taxon>
        <taxon>Fungi</taxon>
        <taxon>Dikarya</taxon>
        <taxon>Ascomycota</taxon>
        <taxon>Pezizomycotina</taxon>
        <taxon>Dothideomycetes</taxon>
        <taxon>Dothideomycetidae</taxon>
        <taxon>Mycosphaerellales</taxon>
        <taxon>Teratosphaeriaceae</taxon>
        <taxon>Hortaea</taxon>
    </lineage>
</organism>
<dbReference type="AlphaFoldDB" id="A0A3M7CPM5"/>
<dbReference type="GO" id="GO:0008270">
    <property type="term" value="F:zinc ion binding"/>
    <property type="evidence" value="ECO:0007669"/>
    <property type="project" value="UniProtKB-KW"/>
</dbReference>
<evidence type="ECO:0000256" key="9">
    <source>
        <dbReference type="ARBA" id="ARBA00022771"/>
    </source>
</evidence>
<proteinExistence type="inferred from homology"/>
<evidence type="ECO:0000256" key="18">
    <source>
        <dbReference type="SAM" id="SignalP"/>
    </source>
</evidence>
<comment type="function">
    <text evidence="16">Acts in a DNA repair pathway for removal of UV-induced DNA damage that is distinct from classical nucleotide excision repair and in repair of ionizing radiation damage. Functions in homologous recombination repair of DNA double strand breaks and in recovery of stalled replication forks.</text>
</comment>
<dbReference type="GO" id="GO:0000724">
    <property type="term" value="P:double-strand break repair via homologous recombination"/>
    <property type="evidence" value="ECO:0007669"/>
    <property type="project" value="TreeGrafter"/>
</dbReference>
<evidence type="ECO:0000256" key="5">
    <source>
        <dbReference type="ARBA" id="ARBA00019422"/>
    </source>
</evidence>
<evidence type="ECO:0000256" key="14">
    <source>
        <dbReference type="ARBA" id="ARBA00023242"/>
    </source>
</evidence>
<dbReference type="Gene3D" id="3.30.40.10">
    <property type="entry name" value="Zinc/RING finger domain, C3HC4 (zinc finger)"/>
    <property type="match status" value="1"/>
</dbReference>
<evidence type="ECO:0000313" key="20">
    <source>
        <dbReference type="EMBL" id="RMY53973.1"/>
    </source>
</evidence>
<keyword evidence="9 15" id="KW-0863">Zinc-finger</keyword>
<dbReference type="SUPFAM" id="SSF57850">
    <property type="entry name" value="RING/U-box"/>
    <property type="match status" value="1"/>
</dbReference>
<dbReference type="InterPro" id="IPR036388">
    <property type="entry name" value="WH-like_DNA-bd_sf"/>
</dbReference>
<comment type="catalytic activity">
    <reaction evidence="1 16">
        <text>S-ubiquitinyl-[E2 ubiquitin-conjugating enzyme]-L-cysteine + [acceptor protein]-L-lysine = [E2 ubiquitin-conjugating enzyme]-L-cysteine + N(6)-ubiquitinyl-[acceptor protein]-L-lysine.</text>
        <dbReference type="EC" id="2.3.2.27"/>
    </reaction>
</comment>
<dbReference type="Gene3D" id="1.10.10.10">
    <property type="entry name" value="Winged helix-like DNA-binding domain superfamily/Winged helix DNA-binding domain"/>
    <property type="match status" value="1"/>
</dbReference>
<sequence>MCPGPGRSTFVLYLTLVTMSGLGEYDGHYNNTHRAFLQALLARQTITLADAKPLLASIQTAHTPDRPTLPEDVSQEDFDNYVHTLNDSLSPFDMEMRSTLHQQTKDRIYALVNTTSDALTQMSTSFKAEEIAFVKRVLDAMFETYNTPRAEIMAITGMQALKLAKAPAEELRREAEGTQQATQPVNTSIRMADAENILSLLVDEGWFELSQRGFYSLSPRALMELRGWLIETYNDQAAQPEDSDEEEEGAQVKIKFCAACRDIVTVGQRCPNLQCNARVHNHCVRTLFRAQGGREECPACKTAWQDPLPVGEHAARQSGGAGSRRTTGGSSIGGGGRDDSSLTNEAEDI</sequence>
<evidence type="ECO:0000256" key="8">
    <source>
        <dbReference type="ARBA" id="ARBA00022763"/>
    </source>
</evidence>
<keyword evidence="11 16" id="KW-0862">Zinc</keyword>
<dbReference type="Pfam" id="PF07574">
    <property type="entry name" value="SMC_Nse1"/>
    <property type="match status" value="1"/>
</dbReference>
<evidence type="ECO:0000256" key="17">
    <source>
        <dbReference type="SAM" id="MobiDB-lite"/>
    </source>
</evidence>
<dbReference type="EMBL" id="QWIP01000816">
    <property type="protein sequence ID" value="RMY53973.1"/>
    <property type="molecule type" value="Genomic_DNA"/>
</dbReference>
<feature type="domain" description="RING-type" evidence="19">
    <location>
        <begin position="257"/>
        <end position="301"/>
    </location>
</feature>
<dbReference type="OrthoDB" id="185455at2759"/>
<dbReference type="InterPro" id="IPR001841">
    <property type="entry name" value="Znf_RING"/>
</dbReference>
<feature type="chain" id="PRO_5018329013" description="Non-structural maintenance of chromosomes element 1 homolog" evidence="18">
    <location>
        <begin position="24"/>
        <end position="349"/>
    </location>
</feature>
<keyword evidence="14 16" id="KW-0539">Nucleus</keyword>
<evidence type="ECO:0000256" key="15">
    <source>
        <dbReference type="PROSITE-ProRule" id="PRU00175"/>
    </source>
</evidence>
<feature type="signal peptide" evidence="18">
    <location>
        <begin position="1"/>
        <end position="23"/>
    </location>
</feature>
<evidence type="ECO:0000259" key="19">
    <source>
        <dbReference type="PROSITE" id="PS50089"/>
    </source>
</evidence>
<evidence type="ECO:0000256" key="3">
    <source>
        <dbReference type="ARBA" id="ARBA00010258"/>
    </source>
</evidence>
<evidence type="ECO:0000256" key="10">
    <source>
        <dbReference type="ARBA" id="ARBA00022786"/>
    </source>
</evidence>
<name>A0A3M7CPM5_HORWE</name>
<dbReference type="InterPro" id="IPR013083">
    <property type="entry name" value="Znf_RING/FYVE/PHD"/>
</dbReference>
<gene>
    <name evidence="20" type="ORF">D0863_13777</name>
</gene>
<comment type="subunit">
    <text evidence="16">Component of the Smc5-Smc6 complex.</text>
</comment>
<dbReference type="GO" id="GO:0030915">
    <property type="term" value="C:Smc5-Smc6 complex"/>
    <property type="evidence" value="ECO:0007669"/>
    <property type="project" value="UniProtKB-UniRule"/>
</dbReference>
<dbReference type="Proteomes" id="UP000269276">
    <property type="component" value="Unassembled WGS sequence"/>
</dbReference>
<dbReference type="InterPro" id="IPR014857">
    <property type="entry name" value="Nse1_RING_C4HC3-type"/>
</dbReference>
<keyword evidence="13 16" id="KW-0234">DNA repair</keyword>
<comment type="subcellular location">
    <subcellularLocation>
        <location evidence="2 16">Nucleus</location>
    </subcellularLocation>
</comment>
<keyword evidence="8 16" id="KW-0227">DNA damage</keyword>
<evidence type="ECO:0000256" key="7">
    <source>
        <dbReference type="ARBA" id="ARBA00022723"/>
    </source>
</evidence>
<dbReference type="EC" id="2.3.2.27" evidence="4 16"/>
<reference evidence="20 21" key="1">
    <citation type="journal article" date="2018" name="BMC Genomics">
        <title>Genomic evidence for intraspecific hybridization in a clonal and extremely halotolerant yeast.</title>
        <authorList>
            <person name="Gostincar C."/>
            <person name="Stajich J.E."/>
            <person name="Zupancic J."/>
            <person name="Zalar P."/>
            <person name="Gunde-Cimerman N."/>
        </authorList>
    </citation>
    <scope>NUCLEOTIDE SEQUENCE [LARGE SCALE GENOMIC DNA]</scope>
    <source>
        <strain evidence="20 21">EXF-2682</strain>
    </source>
</reference>
<dbReference type="CDD" id="cd16493">
    <property type="entry name" value="RING-CH-C4HC3_NSE1"/>
    <property type="match status" value="1"/>
</dbReference>
<dbReference type="InterPro" id="IPR011513">
    <property type="entry name" value="Nse1"/>
</dbReference>
<evidence type="ECO:0000256" key="1">
    <source>
        <dbReference type="ARBA" id="ARBA00000900"/>
    </source>
</evidence>
<dbReference type="PROSITE" id="PS50089">
    <property type="entry name" value="ZF_RING_2"/>
    <property type="match status" value="1"/>
</dbReference>
<keyword evidence="10 16" id="KW-0833">Ubl conjugation pathway</keyword>
<accession>A0A3M7CPM5</accession>
<evidence type="ECO:0000256" key="12">
    <source>
        <dbReference type="ARBA" id="ARBA00023172"/>
    </source>
</evidence>
<dbReference type="GO" id="GO:0005634">
    <property type="term" value="C:nucleus"/>
    <property type="evidence" value="ECO:0007669"/>
    <property type="project" value="UniProtKB-SubCell"/>
</dbReference>
<comment type="similarity">
    <text evidence="3 16">Belongs to the NSE1 family.</text>
</comment>
<feature type="region of interest" description="Disordered" evidence="17">
    <location>
        <begin position="308"/>
        <end position="349"/>
    </location>
</feature>
<evidence type="ECO:0000256" key="11">
    <source>
        <dbReference type="ARBA" id="ARBA00022833"/>
    </source>
</evidence>
<evidence type="ECO:0000256" key="6">
    <source>
        <dbReference type="ARBA" id="ARBA00022679"/>
    </source>
</evidence>
<evidence type="ECO:0000256" key="16">
    <source>
        <dbReference type="RuleBase" id="RU368018"/>
    </source>
</evidence>
<evidence type="ECO:0000256" key="2">
    <source>
        <dbReference type="ARBA" id="ARBA00004123"/>
    </source>
</evidence>
<dbReference type="PANTHER" id="PTHR20973">
    <property type="entry name" value="NON-SMC ELEMENT 1-RELATED"/>
    <property type="match status" value="1"/>
</dbReference>
<dbReference type="PANTHER" id="PTHR20973:SF0">
    <property type="entry name" value="NON-STRUCTURAL MAINTENANCE OF CHROMOSOMES ELEMENT 1 HOMOLOG"/>
    <property type="match status" value="1"/>
</dbReference>
<protein>
    <recommendedName>
        <fullName evidence="5 16">Non-structural maintenance of chromosomes element 1 homolog</fullName>
        <ecNumber evidence="4 16">2.3.2.27</ecNumber>
    </recommendedName>
</protein>
<dbReference type="Gene3D" id="3.90.1150.220">
    <property type="match status" value="1"/>
</dbReference>
<dbReference type="GO" id="GO:0061630">
    <property type="term" value="F:ubiquitin protein ligase activity"/>
    <property type="evidence" value="ECO:0007669"/>
    <property type="project" value="UniProtKB-EC"/>
</dbReference>
<evidence type="ECO:0000256" key="13">
    <source>
        <dbReference type="ARBA" id="ARBA00023204"/>
    </source>
</evidence>
<keyword evidence="6 16" id="KW-0808">Transferase</keyword>
<dbReference type="Pfam" id="PF08746">
    <property type="entry name" value="zf-RING-like"/>
    <property type="match status" value="1"/>
</dbReference>
<comment type="caution">
    <text evidence="20">The sequence shown here is derived from an EMBL/GenBank/DDBJ whole genome shotgun (WGS) entry which is preliminary data.</text>
</comment>
<keyword evidence="12 16" id="KW-0233">DNA recombination</keyword>
<dbReference type="VEuPathDB" id="FungiDB:BTJ68_12044"/>
<keyword evidence="18" id="KW-0732">Signal</keyword>
<keyword evidence="7 16" id="KW-0479">Metal-binding</keyword>